<gene>
    <name evidence="1" type="ORF">RchiOBHm_Chr4g0426281</name>
</gene>
<dbReference type="Gramene" id="PRQ39534">
    <property type="protein sequence ID" value="PRQ39534"/>
    <property type="gene ID" value="RchiOBHm_Chr4g0426281"/>
</dbReference>
<sequence>MVSSTSGPLRRRFCVLRRSGSFESALWIWRDLVAATRISGSCFGSSSGLVSFLSFSFLSSNFLSLPIRKLESILIGASLSILITIRILSDLSHSPQLYPPDVDHGGILYTATSRTTSSLRILVVAAAAIHLLRHYKLDLPSDLLSSKPSD</sequence>
<name>A0A2P6QZB5_ROSCH</name>
<reference evidence="1 2" key="1">
    <citation type="journal article" date="2018" name="Nat. Genet.">
        <title>The Rosa genome provides new insights in the design of modern roses.</title>
        <authorList>
            <person name="Bendahmane M."/>
        </authorList>
    </citation>
    <scope>NUCLEOTIDE SEQUENCE [LARGE SCALE GENOMIC DNA]</scope>
    <source>
        <strain evidence="2">cv. Old Blush</strain>
    </source>
</reference>
<protein>
    <submittedName>
        <fullName evidence="1">Uncharacterized protein</fullName>
    </submittedName>
</protein>
<dbReference type="Proteomes" id="UP000238479">
    <property type="component" value="Chromosome 4"/>
</dbReference>
<proteinExistence type="predicted"/>
<accession>A0A2P6QZB5</accession>
<dbReference type="EMBL" id="PDCK01000042">
    <property type="protein sequence ID" value="PRQ39534.1"/>
    <property type="molecule type" value="Genomic_DNA"/>
</dbReference>
<dbReference type="AlphaFoldDB" id="A0A2P6QZB5"/>
<organism evidence="1 2">
    <name type="scientific">Rosa chinensis</name>
    <name type="common">China rose</name>
    <dbReference type="NCBI Taxonomy" id="74649"/>
    <lineage>
        <taxon>Eukaryota</taxon>
        <taxon>Viridiplantae</taxon>
        <taxon>Streptophyta</taxon>
        <taxon>Embryophyta</taxon>
        <taxon>Tracheophyta</taxon>
        <taxon>Spermatophyta</taxon>
        <taxon>Magnoliopsida</taxon>
        <taxon>eudicotyledons</taxon>
        <taxon>Gunneridae</taxon>
        <taxon>Pentapetalae</taxon>
        <taxon>rosids</taxon>
        <taxon>fabids</taxon>
        <taxon>Rosales</taxon>
        <taxon>Rosaceae</taxon>
        <taxon>Rosoideae</taxon>
        <taxon>Rosoideae incertae sedis</taxon>
        <taxon>Rosa</taxon>
    </lineage>
</organism>
<evidence type="ECO:0000313" key="1">
    <source>
        <dbReference type="EMBL" id="PRQ39534.1"/>
    </source>
</evidence>
<evidence type="ECO:0000313" key="2">
    <source>
        <dbReference type="Proteomes" id="UP000238479"/>
    </source>
</evidence>
<comment type="caution">
    <text evidence="1">The sequence shown here is derived from an EMBL/GenBank/DDBJ whole genome shotgun (WGS) entry which is preliminary data.</text>
</comment>
<keyword evidence="2" id="KW-1185">Reference proteome</keyword>